<keyword evidence="2" id="KW-1185">Reference proteome</keyword>
<dbReference type="AlphaFoldDB" id="A0A1E7KH62"/>
<organism evidence="1 2">
    <name type="scientific">Streptomyces oceani</name>
    <dbReference type="NCBI Taxonomy" id="1075402"/>
    <lineage>
        <taxon>Bacteria</taxon>
        <taxon>Bacillati</taxon>
        <taxon>Actinomycetota</taxon>
        <taxon>Actinomycetes</taxon>
        <taxon>Kitasatosporales</taxon>
        <taxon>Streptomycetaceae</taxon>
        <taxon>Streptomyces</taxon>
    </lineage>
</organism>
<evidence type="ECO:0000313" key="2">
    <source>
        <dbReference type="Proteomes" id="UP000176101"/>
    </source>
</evidence>
<dbReference type="Proteomes" id="UP000176101">
    <property type="component" value="Unassembled WGS sequence"/>
</dbReference>
<sequence>MAAGMLGEKLPDRLNGFSAVDLYHFPAPWSPPGAMLEARLIEVIELIGSGTDPSCWLCPPFSPVSCSRPHWWSG</sequence>
<gene>
    <name evidence="1" type="ORF">AN216_12845</name>
</gene>
<protein>
    <submittedName>
        <fullName evidence="1">Uncharacterized protein</fullName>
    </submittedName>
</protein>
<comment type="caution">
    <text evidence="1">The sequence shown here is derived from an EMBL/GenBank/DDBJ whole genome shotgun (WGS) entry which is preliminary data.</text>
</comment>
<proteinExistence type="predicted"/>
<dbReference type="EMBL" id="LJGU01000122">
    <property type="protein sequence ID" value="OEV03221.1"/>
    <property type="molecule type" value="Genomic_DNA"/>
</dbReference>
<reference evidence="1 2" key="1">
    <citation type="journal article" date="2016" name="Front. Microbiol.">
        <title>Comparative Genomics Analysis of Streptomyces Species Reveals Their Adaptation to the Marine Environment and Their Diversity at the Genomic Level.</title>
        <authorList>
            <person name="Tian X."/>
            <person name="Zhang Z."/>
            <person name="Yang T."/>
            <person name="Chen M."/>
            <person name="Li J."/>
            <person name="Chen F."/>
            <person name="Yang J."/>
            <person name="Li W."/>
            <person name="Zhang B."/>
            <person name="Zhang Z."/>
            <person name="Wu J."/>
            <person name="Zhang C."/>
            <person name="Long L."/>
            <person name="Xiao J."/>
        </authorList>
    </citation>
    <scope>NUCLEOTIDE SEQUENCE [LARGE SCALE GENOMIC DNA]</scope>
    <source>
        <strain evidence="1 2">SCSIO 02100</strain>
    </source>
</reference>
<name>A0A1E7KH62_9ACTN</name>
<evidence type="ECO:0000313" key="1">
    <source>
        <dbReference type="EMBL" id="OEV03221.1"/>
    </source>
</evidence>
<accession>A0A1E7KH62</accession>